<proteinExistence type="predicted"/>
<reference evidence="1 2" key="1">
    <citation type="submission" date="2024-02" db="EMBL/GenBank/DDBJ databases">
        <title>Draft genome sequence of Collimonas sp. strain H4R21, an effective mineral-weathering bacterial strain isolated from the beech rhizosphere.</title>
        <authorList>
            <person name="Morin E."/>
            <person name="Uroz S."/>
            <person name="Leveau J.H.J."/>
            <person name="Kumar R."/>
            <person name="Rey M.W."/>
            <person name="Pham J."/>
        </authorList>
    </citation>
    <scope>NUCLEOTIDE SEQUENCE [LARGE SCALE GENOMIC DNA]</scope>
    <source>
        <strain evidence="1 2">H4R21</strain>
    </source>
</reference>
<dbReference type="Proteomes" id="UP001495910">
    <property type="component" value="Unassembled WGS sequence"/>
</dbReference>
<evidence type="ECO:0000313" key="2">
    <source>
        <dbReference type="Proteomes" id="UP001495910"/>
    </source>
</evidence>
<gene>
    <name evidence="1" type="ORF">V8G57_22840</name>
</gene>
<dbReference type="EMBL" id="JBANDC010000021">
    <property type="protein sequence ID" value="MEM4990245.1"/>
    <property type="molecule type" value="Genomic_DNA"/>
</dbReference>
<protein>
    <submittedName>
        <fullName evidence="1">Uncharacterized protein</fullName>
    </submittedName>
</protein>
<organism evidence="1 2">
    <name type="scientific">Collimonas rhizosphaerae</name>
    <dbReference type="NCBI Taxonomy" id="3126357"/>
    <lineage>
        <taxon>Bacteria</taxon>
        <taxon>Pseudomonadati</taxon>
        <taxon>Pseudomonadota</taxon>
        <taxon>Betaproteobacteria</taxon>
        <taxon>Burkholderiales</taxon>
        <taxon>Oxalobacteraceae</taxon>
        <taxon>Collimonas</taxon>
    </lineage>
</organism>
<sequence length="92" mass="10329">MQRRRQNFDTADAGELLMVAPMQRAREKFDATASSINGSISRPTATFSIGFNSDSPALSFNRQIFLCLSSAAKTFRYAQDTQWQRLVVYVAT</sequence>
<accession>A0ABU9Q1W7</accession>
<comment type="caution">
    <text evidence="1">The sequence shown here is derived from an EMBL/GenBank/DDBJ whole genome shotgun (WGS) entry which is preliminary data.</text>
</comment>
<keyword evidence="2" id="KW-1185">Reference proteome</keyword>
<name>A0ABU9Q1W7_9BURK</name>
<dbReference type="RefSeq" id="WP_342831341.1">
    <property type="nucleotide sequence ID" value="NZ_JBANDC010000021.1"/>
</dbReference>
<evidence type="ECO:0000313" key="1">
    <source>
        <dbReference type="EMBL" id="MEM4990245.1"/>
    </source>
</evidence>